<dbReference type="EMBL" id="ML993588">
    <property type="protein sequence ID" value="KAF2169271.1"/>
    <property type="molecule type" value="Genomic_DNA"/>
</dbReference>
<dbReference type="Proteomes" id="UP000799537">
    <property type="component" value="Unassembled WGS sequence"/>
</dbReference>
<accession>A0A6A6CQC1</accession>
<protein>
    <submittedName>
        <fullName evidence="2">Uncharacterized protein</fullName>
    </submittedName>
</protein>
<organism evidence="2 3">
    <name type="scientific">Zasmidium cellare ATCC 36951</name>
    <dbReference type="NCBI Taxonomy" id="1080233"/>
    <lineage>
        <taxon>Eukaryota</taxon>
        <taxon>Fungi</taxon>
        <taxon>Dikarya</taxon>
        <taxon>Ascomycota</taxon>
        <taxon>Pezizomycotina</taxon>
        <taxon>Dothideomycetes</taxon>
        <taxon>Dothideomycetidae</taxon>
        <taxon>Mycosphaerellales</taxon>
        <taxon>Mycosphaerellaceae</taxon>
        <taxon>Zasmidium</taxon>
    </lineage>
</organism>
<feature type="region of interest" description="Disordered" evidence="1">
    <location>
        <begin position="1"/>
        <end position="74"/>
    </location>
</feature>
<feature type="compositionally biased region" description="Polar residues" evidence="1">
    <location>
        <begin position="24"/>
        <end position="38"/>
    </location>
</feature>
<keyword evidence="3" id="KW-1185">Reference proteome</keyword>
<feature type="compositionally biased region" description="Polar residues" evidence="1">
    <location>
        <begin position="1"/>
        <end position="16"/>
    </location>
</feature>
<dbReference type="AlphaFoldDB" id="A0A6A6CQC1"/>
<name>A0A6A6CQC1_ZASCE</name>
<dbReference type="GeneID" id="54558690"/>
<feature type="compositionally biased region" description="Low complexity" evidence="1">
    <location>
        <begin position="193"/>
        <end position="207"/>
    </location>
</feature>
<evidence type="ECO:0000313" key="3">
    <source>
        <dbReference type="Proteomes" id="UP000799537"/>
    </source>
</evidence>
<feature type="compositionally biased region" description="Polar residues" evidence="1">
    <location>
        <begin position="178"/>
        <end position="192"/>
    </location>
</feature>
<feature type="region of interest" description="Disordered" evidence="1">
    <location>
        <begin position="174"/>
        <end position="207"/>
    </location>
</feature>
<evidence type="ECO:0000256" key="1">
    <source>
        <dbReference type="SAM" id="MobiDB-lite"/>
    </source>
</evidence>
<reference evidence="2" key="1">
    <citation type="journal article" date="2020" name="Stud. Mycol.">
        <title>101 Dothideomycetes genomes: a test case for predicting lifestyles and emergence of pathogens.</title>
        <authorList>
            <person name="Haridas S."/>
            <person name="Albert R."/>
            <person name="Binder M."/>
            <person name="Bloem J."/>
            <person name="Labutti K."/>
            <person name="Salamov A."/>
            <person name="Andreopoulos B."/>
            <person name="Baker S."/>
            <person name="Barry K."/>
            <person name="Bills G."/>
            <person name="Bluhm B."/>
            <person name="Cannon C."/>
            <person name="Castanera R."/>
            <person name="Culley D."/>
            <person name="Daum C."/>
            <person name="Ezra D."/>
            <person name="Gonzalez J."/>
            <person name="Henrissat B."/>
            <person name="Kuo A."/>
            <person name="Liang C."/>
            <person name="Lipzen A."/>
            <person name="Lutzoni F."/>
            <person name="Magnuson J."/>
            <person name="Mondo S."/>
            <person name="Nolan M."/>
            <person name="Ohm R."/>
            <person name="Pangilinan J."/>
            <person name="Park H.-J."/>
            <person name="Ramirez L."/>
            <person name="Alfaro M."/>
            <person name="Sun H."/>
            <person name="Tritt A."/>
            <person name="Yoshinaga Y."/>
            <person name="Zwiers L.-H."/>
            <person name="Turgeon B."/>
            <person name="Goodwin S."/>
            <person name="Spatafora J."/>
            <person name="Crous P."/>
            <person name="Grigoriev I."/>
        </authorList>
    </citation>
    <scope>NUCLEOTIDE SEQUENCE</scope>
    <source>
        <strain evidence="2">ATCC 36951</strain>
    </source>
</reference>
<dbReference type="RefSeq" id="XP_033670160.1">
    <property type="nucleotide sequence ID" value="XM_033805418.1"/>
</dbReference>
<gene>
    <name evidence="2" type="ORF">M409DRAFT_20497</name>
</gene>
<evidence type="ECO:0000313" key="2">
    <source>
        <dbReference type="EMBL" id="KAF2169271.1"/>
    </source>
</evidence>
<sequence>MSGYPNNSGLPSQPTYQPFAGALAQQTFPALQSNNQQLGPVGPQHNMARTSYQQHEPPAPPSFPRAPQHGNINNWDDFDAVEAEMKSFAWQSKACRPRGQHNDAAELDRRLTQAEDSLIRDWEEFYALDEEMVSLCHQSNACKAAGQFDQSEQLLQQARDIDTRLVAAESYLPPESNEALQSQQQPGTNNEAQQHVVVQQQTVASRP</sequence>
<proteinExistence type="predicted"/>